<proteinExistence type="predicted"/>
<gene>
    <name evidence="1" type="ORF">H0S70_07175</name>
</gene>
<protein>
    <recommendedName>
        <fullName evidence="3">Phage tail protein</fullName>
    </recommendedName>
</protein>
<evidence type="ECO:0000313" key="2">
    <source>
        <dbReference type="Proteomes" id="UP000516438"/>
    </source>
</evidence>
<accession>A0A7H1DT79</accession>
<dbReference type="KEGG" id="cmaq:H0S70_07175"/>
<dbReference type="Proteomes" id="UP000516438">
    <property type="component" value="Chromosome"/>
</dbReference>
<name>A0A7H1DT79_9FLAO</name>
<evidence type="ECO:0008006" key="3">
    <source>
        <dbReference type="Google" id="ProtNLM"/>
    </source>
</evidence>
<sequence>MALFNLGVSKIEVSPIAADGGVGTVFAALGLTQEGTTKINFAEPTTTDLMVEELDTAADSIVTGGEKTIEFVIANPDEDTLVALMGGTKTGTAGATTWTAPATTTIIERSIKITPKKGLGFIFPRVLITARPTSDLGKTTWMGVTVTGKVLAPTKAGVTDWSTFRV</sequence>
<dbReference type="AlphaFoldDB" id="A0A7H1DT79"/>
<dbReference type="Pfam" id="PF25681">
    <property type="entry name" value="Phage_TTP_17"/>
    <property type="match status" value="1"/>
</dbReference>
<reference evidence="1 2" key="1">
    <citation type="submission" date="2020-07" db="EMBL/GenBank/DDBJ databases">
        <title>Complete genome and description of Chryseobacterium manosquense strain Marseille-Q2069 sp. nov.</title>
        <authorList>
            <person name="Boxberger M."/>
        </authorList>
    </citation>
    <scope>NUCLEOTIDE SEQUENCE [LARGE SCALE GENOMIC DNA]</scope>
    <source>
        <strain evidence="1 2">Marseille-Q2069</strain>
    </source>
</reference>
<organism evidence="1 2">
    <name type="scientific">Chryseobacterium manosquense</name>
    <dbReference type="NCBI Taxonomy" id="2754694"/>
    <lineage>
        <taxon>Bacteria</taxon>
        <taxon>Pseudomonadati</taxon>
        <taxon>Bacteroidota</taxon>
        <taxon>Flavobacteriia</taxon>
        <taxon>Flavobacteriales</taxon>
        <taxon>Weeksellaceae</taxon>
        <taxon>Chryseobacterium group</taxon>
        <taxon>Chryseobacterium</taxon>
    </lineage>
</organism>
<keyword evidence="2" id="KW-1185">Reference proteome</keyword>
<dbReference type="RefSeq" id="WP_188320312.1">
    <property type="nucleotide sequence ID" value="NZ_CP060203.1"/>
</dbReference>
<dbReference type="InterPro" id="IPR058154">
    <property type="entry name" value="Bxb1_TTP-like"/>
</dbReference>
<dbReference type="EMBL" id="CP060203">
    <property type="protein sequence ID" value="QNS40187.1"/>
    <property type="molecule type" value="Genomic_DNA"/>
</dbReference>
<evidence type="ECO:0000313" key="1">
    <source>
        <dbReference type="EMBL" id="QNS40187.1"/>
    </source>
</evidence>